<feature type="transmembrane region" description="Helical" evidence="1">
    <location>
        <begin position="12"/>
        <end position="28"/>
    </location>
</feature>
<protein>
    <submittedName>
        <fullName evidence="2">Uncharacterized protein</fullName>
    </submittedName>
</protein>
<name>A0A2C6WLY0_9STAP</name>
<evidence type="ECO:0000256" key="1">
    <source>
        <dbReference type="SAM" id="Phobius"/>
    </source>
</evidence>
<dbReference type="Proteomes" id="UP000223828">
    <property type="component" value="Unassembled WGS sequence"/>
</dbReference>
<keyword evidence="1" id="KW-0472">Membrane</keyword>
<accession>A0A2C6WLY0</accession>
<evidence type="ECO:0000313" key="2">
    <source>
        <dbReference type="EMBL" id="PHK48794.1"/>
    </source>
</evidence>
<keyword evidence="1" id="KW-0812">Transmembrane</keyword>
<dbReference type="EMBL" id="MRZN01000024">
    <property type="protein sequence ID" value="PHK48794.1"/>
    <property type="molecule type" value="Genomic_DNA"/>
</dbReference>
<keyword evidence="1" id="KW-1133">Transmembrane helix</keyword>
<proteinExistence type="predicted"/>
<dbReference type="AlphaFoldDB" id="A0A2C6WLY0"/>
<reference evidence="3" key="1">
    <citation type="submission" date="2017-10" db="EMBL/GenBank/DDBJ databases">
        <title>Staphylococcus edaphicus sp. nov., isolated in Antarctica, harbouring mecC gene and genomic islands essential in adaptation to extreme environment.</title>
        <authorList>
            <person name="Pantucek R."/>
            <person name="Sedlacek I."/>
            <person name="Indrakova A."/>
            <person name="Vrbovska V."/>
            <person name="Maslanova I."/>
            <person name="Kovarovic V."/>
            <person name="Svec P."/>
            <person name="Kralova S."/>
            <person name="Kristofova L."/>
            <person name="Keklakova J."/>
            <person name="Petras P."/>
            <person name="Doskar J."/>
        </authorList>
    </citation>
    <scope>NUCLEOTIDE SEQUENCE [LARGE SCALE GENOMIC DNA]</scope>
    <source>
        <strain evidence="3">CCM 5085</strain>
    </source>
</reference>
<sequence>MAKYFTSNKVGLYLLAIIVVQPIVFKAFDLDRSIVIEITGHSVFIIIGLICIHLNFYFHKNKNHHK</sequence>
<organism evidence="2 3">
    <name type="scientific">Staphylococcus edaphicus</name>
    <dbReference type="NCBI Taxonomy" id="1955013"/>
    <lineage>
        <taxon>Bacteria</taxon>
        <taxon>Bacillati</taxon>
        <taxon>Bacillota</taxon>
        <taxon>Bacilli</taxon>
        <taxon>Bacillales</taxon>
        <taxon>Staphylococcaceae</taxon>
        <taxon>Staphylococcus</taxon>
    </lineage>
</organism>
<comment type="caution">
    <text evidence="2">The sequence shown here is derived from an EMBL/GenBank/DDBJ whole genome shotgun (WGS) entry which is preliminary data.</text>
</comment>
<feature type="transmembrane region" description="Helical" evidence="1">
    <location>
        <begin position="34"/>
        <end position="58"/>
    </location>
</feature>
<gene>
    <name evidence="2" type="ORF">BTJ66_11790</name>
</gene>
<evidence type="ECO:0000313" key="3">
    <source>
        <dbReference type="Proteomes" id="UP000223828"/>
    </source>
</evidence>